<dbReference type="PROSITE" id="PS51186">
    <property type="entry name" value="GNAT"/>
    <property type="match status" value="1"/>
</dbReference>
<evidence type="ECO:0000313" key="2">
    <source>
        <dbReference type="EMBL" id="SIT18246.1"/>
    </source>
</evidence>
<accession>A0A1N7Q622</accession>
<reference evidence="2 3" key="1">
    <citation type="submission" date="2017-01" db="EMBL/GenBank/DDBJ databases">
        <authorList>
            <person name="Mah S.A."/>
            <person name="Swanson W.J."/>
            <person name="Moy G.W."/>
            <person name="Vacquier V.D."/>
        </authorList>
    </citation>
    <scope>NUCLEOTIDE SEQUENCE [LARGE SCALE GENOMIC DNA]</scope>
    <source>
        <strain evidence="2 3">DSM 11589</strain>
    </source>
</reference>
<name>A0A1N7Q622_9PROT</name>
<keyword evidence="2" id="KW-0808">Transferase</keyword>
<dbReference type="Gene3D" id="3.40.630.30">
    <property type="match status" value="1"/>
</dbReference>
<dbReference type="SUPFAM" id="SSF55729">
    <property type="entry name" value="Acyl-CoA N-acyltransferases (Nat)"/>
    <property type="match status" value="1"/>
</dbReference>
<dbReference type="Pfam" id="PF13527">
    <property type="entry name" value="Acetyltransf_9"/>
    <property type="match status" value="1"/>
</dbReference>
<dbReference type="CDD" id="cd04301">
    <property type="entry name" value="NAT_SF"/>
    <property type="match status" value="1"/>
</dbReference>
<dbReference type="OrthoDB" id="9815099at2"/>
<dbReference type="Proteomes" id="UP000185678">
    <property type="component" value="Unassembled WGS sequence"/>
</dbReference>
<protein>
    <submittedName>
        <fullName evidence="2">Predicted N-acetyltransferase YhbS</fullName>
    </submittedName>
</protein>
<evidence type="ECO:0000259" key="1">
    <source>
        <dbReference type="PROSITE" id="PS51186"/>
    </source>
</evidence>
<dbReference type="AlphaFoldDB" id="A0A1N7Q622"/>
<keyword evidence="3" id="KW-1185">Reference proteome</keyword>
<gene>
    <name evidence="2" type="ORF">SAMN05421779_1119</name>
</gene>
<sequence length="190" mass="20621">MITLGHETETDVAQIEALLDLVFGAEERLRKTCQRLRDGQKPADGLALVLRDGDRIVGTLRFWDLLIGGQTRALLLGPLAVDPSLQGTGLGSKLMRHGLNLAAARHHQAVILVGDEPYYRRFGFQTHYMGNVDLPGPVNRDRFLGLELVEGALADVSGMVAPLEPTLGLPCGMLFDPEFDPALGLGWTLA</sequence>
<dbReference type="InterPro" id="IPR016181">
    <property type="entry name" value="Acyl_CoA_acyltransferase"/>
</dbReference>
<proteinExistence type="predicted"/>
<organism evidence="2 3">
    <name type="scientific">Insolitispirillum peregrinum</name>
    <dbReference type="NCBI Taxonomy" id="80876"/>
    <lineage>
        <taxon>Bacteria</taxon>
        <taxon>Pseudomonadati</taxon>
        <taxon>Pseudomonadota</taxon>
        <taxon>Alphaproteobacteria</taxon>
        <taxon>Rhodospirillales</taxon>
        <taxon>Novispirillaceae</taxon>
        <taxon>Insolitispirillum</taxon>
    </lineage>
</organism>
<dbReference type="GO" id="GO:0016747">
    <property type="term" value="F:acyltransferase activity, transferring groups other than amino-acyl groups"/>
    <property type="evidence" value="ECO:0007669"/>
    <property type="project" value="InterPro"/>
</dbReference>
<dbReference type="InterPro" id="IPR000182">
    <property type="entry name" value="GNAT_dom"/>
</dbReference>
<evidence type="ECO:0000313" key="3">
    <source>
        <dbReference type="Proteomes" id="UP000185678"/>
    </source>
</evidence>
<dbReference type="STRING" id="80876.SAMN05421779_1119"/>
<feature type="domain" description="N-acetyltransferase" evidence="1">
    <location>
        <begin position="2"/>
        <end position="149"/>
    </location>
</feature>
<dbReference type="RefSeq" id="WP_076402019.1">
    <property type="nucleotide sequence ID" value="NZ_FTOA01000011.1"/>
</dbReference>
<dbReference type="EMBL" id="FTOA01000011">
    <property type="protein sequence ID" value="SIT18246.1"/>
    <property type="molecule type" value="Genomic_DNA"/>
</dbReference>